<accession>A0A8S5RID8</accession>
<keyword evidence="1" id="KW-0472">Membrane</keyword>
<name>A0A8S5RID8_9VIRU</name>
<keyword evidence="1" id="KW-0812">Transmembrane</keyword>
<protein>
    <submittedName>
        <fullName evidence="2">Uncharacterized protein</fullName>
    </submittedName>
</protein>
<proteinExistence type="predicted"/>
<dbReference type="EMBL" id="BK059105">
    <property type="protein sequence ID" value="DAE31152.1"/>
    <property type="molecule type" value="Genomic_DNA"/>
</dbReference>
<evidence type="ECO:0000256" key="1">
    <source>
        <dbReference type="SAM" id="Phobius"/>
    </source>
</evidence>
<feature type="transmembrane region" description="Helical" evidence="1">
    <location>
        <begin position="18"/>
        <end position="36"/>
    </location>
</feature>
<evidence type="ECO:0000313" key="2">
    <source>
        <dbReference type="EMBL" id="DAE31152.1"/>
    </source>
</evidence>
<reference evidence="2" key="1">
    <citation type="journal article" date="2021" name="Proc. Natl. Acad. Sci. U.S.A.">
        <title>A Catalog of Tens of Thousands of Viruses from Human Metagenomes Reveals Hidden Associations with Chronic Diseases.</title>
        <authorList>
            <person name="Tisza M.J."/>
            <person name="Buck C.B."/>
        </authorList>
    </citation>
    <scope>NUCLEOTIDE SEQUENCE</scope>
    <source>
        <strain evidence="2">CtML55</strain>
    </source>
</reference>
<keyword evidence="1" id="KW-1133">Transmembrane helix</keyword>
<organism evidence="2">
    <name type="scientific">virus sp. ctML55</name>
    <dbReference type="NCBI Taxonomy" id="2827627"/>
    <lineage>
        <taxon>Viruses</taxon>
    </lineage>
</organism>
<sequence length="81" mass="9056">MPSINLRIELLKWSFKNFTIPLVISSYFSLVILLIVSESLQEIFGSIGVPKYSPTRASTCFFNKGVNSTEVGLPIPKFSSR</sequence>